<dbReference type="PROSITE" id="PS51257">
    <property type="entry name" value="PROKAR_LIPOPROTEIN"/>
    <property type="match status" value="1"/>
</dbReference>
<organism evidence="1 2">
    <name type="scientific">Marilutibacter maris</name>
    <dbReference type="NCBI Taxonomy" id="1605891"/>
    <lineage>
        <taxon>Bacteria</taxon>
        <taxon>Pseudomonadati</taxon>
        <taxon>Pseudomonadota</taxon>
        <taxon>Gammaproteobacteria</taxon>
        <taxon>Lysobacterales</taxon>
        <taxon>Lysobacteraceae</taxon>
        <taxon>Marilutibacter</taxon>
    </lineage>
</organism>
<evidence type="ECO:0000313" key="2">
    <source>
        <dbReference type="Proteomes" id="UP000320431"/>
    </source>
</evidence>
<dbReference type="Gene3D" id="3.40.50.1820">
    <property type="entry name" value="alpha/beta hydrolase"/>
    <property type="match status" value="1"/>
</dbReference>
<dbReference type="AlphaFoldDB" id="A0A508A594"/>
<name>A0A508A594_9GAMM</name>
<accession>A0A508A594</accession>
<reference evidence="1 2" key="1">
    <citation type="submission" date="2019-10" db="EMBL/GenBank/DDBJ databases">
        <title>Lysobacter alkalisoli sp. nov., isolated from saline-alkaline soil.</title>
        <authorList>
            <person name="Sun J.-Q."/>
        </authorList>
    </citation>
    <scope>NUCLEOTIDE SEQUENCE [LARGE SCALE GENOMIC DNA]</scope>
    <source>
        <strain evidence="1 2">KCTC 42381</strain>
    </source>
</reference>
<dbReference type="EMBL" id="VICD02000272">
    <property type="protein sequence ID" value="KAB8172100.1"/>
    <property type="molecule type" value="Genomic_DNA"/>
</dbReference>
<dbReference type="InterPro" id="IPR029058">
    <property type="entry name" value="AB_hydrolase_fold"/>
</dbReference>
<dbReference type="SUPFAM" id="SSF53474">
    <property type="entry name" value="alpha/beta-Hydrolases"/>
    <property type="match status" value="1"/>
</dbReference>
<gene>
    <name evidence="1" type="ORF">FKV24_015605</name>
</gene>
<sequence>MRIAGWCLPALMALAGCAMEADAGAVPPARASDAGRHQADACPPRHLIYLHGRIVQESGRHAVSPEFGPYRFDDIVEALGQRGAVVHADLRAPGTQLQAAADAVVAEVRALKATGVVSENIGVVGASQGAIIALIAADRLADPQLRVVAMGACNDWVRDELAPRPSGYLLDIHERSDSIAGGCAEVFAASPGITASRSLELDNGLGHGFLYTPLPEWVEPALDWTAPAQCR</sequence>
<dbReference type="RefSeq" id="WP_141483044.1">
    <property type="nucleotide sequence ID" value="NZ_VICD02000272.1"/>
</dbReference>
<proteinExistence type="predicted"/>
<protein>
    <submittedName>
        <fullName evidence="1">Uncharacterized protein</fullName>
    </submittedName>
</protein>
<dbReference type="Proteomes" id="UP000320431">
    <property type="component" value="Unassembled WGS sequence"/>
</dbReference>
<evidence type="ECO:0000313" key="1">
    <source>
        <dbReference type="EMBL" id="KAB8172100.1"/>
    </source>
</evidence>
<comment type="caution">
    <text evidence="1">The sequence shown here is derived from an EMBL/GenBank/DDBJ whole genome shotgun (WGS) entry which is preliminary data.</text>
</comment>